<feature type="domain" description="Enoyl reductase (ER)" evidence="2">
    <location>
        <begin position="13"/>
        <end position="312"/>
    </location>
</feature>
<dbReference type="Pfam" id="PF08240">
    <property type="entry name" value="ADH_N"/>
    <property type="match status" value="1"/>
</dbReference>
<sequence>MTLMKAVVYNKKYSPYKLRISEIGKSIPSVNEVLVKVISVSLNAADYRSLKIGIIPKKKIFGSAVSGTIESVGRNVRQFKAGDAVVGDLTDFKFGGLAEYTAAAEKAFTLKLANTSFEDAVTLPVAATTALQALREKGKIHAGQKVLIVGSAGGVGTSAIQLAKYFGAKVTAVCSSKNVAQSIDLGADKVIDYTKTDFTKGSDRYDLILAINGNYPLLGYRRILNSNGTYVMVGGTLGQVLKSIFFGWLFSFGGKKMKTLSAKADQEDLAYLVQLLDEGKFNAIIHKRYTLDEAAEAMDDLSKGHCPSNVVINIEQSNLL</sequence>
<dbReference type="Gene3D" id="3.40.50.720">
    <property type="entry name" value="NAD(P)-binding Rossmann-like Domain"/>
    <property type="match status" value="1"/>
</dbReference>
<dbReference type="PANTHER" id="PTHR44013">
    <property type="entry name" value="ZINC-TYPE ALCOHOL DEHYDROGENASE-LIKE PROTEIN C16A3.02C"/>
    <property type="match status" value="1"/>
</dbReference>
<gene>
    <name evidence="3" type="ORF">SAMN05661096_00277</name>
</gene>
<keyword evidence="1" id="KW-0812">Transmembrane</keyword>
<dbReference type="CDD" id="cd08267">
    <property type="entry name" value="MDR1"/>
    <property type="match status" value="1"/>
</dbReference>
<dbReference type="InterPro" id="IPR036291">
    <property type="entry name" value="NAD(P)-bd_dom_sf"/>
</dbReference>
<dbReference type="InterPro" id="IPR011032">
    <property type="entry name" value="GroES-like_sf"/>
</dbReference>
<evidence type="ECO:0000259" key="2">
    <source>
        <dbReference type="SMART" id="SM00829"/>
    </source>
</evidence>
<name>A0A1X7I5Y5_9BACT</name>
<dbReference type="AlphaFoldDB" id="A0A1X7I5Y5"/>
<feature type="transmembrane region" description="Helical" evidence="1">
    <location>
        <begin position="230"/>
        <end position="250"/>
    </location>
</feature>
<organism evidence="3 4">
    <name type="scientific">Marivirga sericea</name>
    <dbReference type="NCBI Taxonomy" id="1028"/>
    <lineage>
        <taxon>Bacteria</taxon>
        <taxon>Pseudomonadati</taxon>
        <taxon>Bacteroidota</taxon>
        <taxon>Cytophagia</taxon>
        <taxon>Cytophagales</taxon>
        <taxon>Marivirgaceae</taxon>
        <taxon>Marivirga</taxon>
    </lineage>
</organism>
<dbReference type="PANTHER" id="PTHR44013:SF1">
    <property type="entry name" value="ZINC-TYPE ALCOHOL DEHYDROGENASE-LIKE PROTEIN C16A3.02C"/>
    <property type="match status" value="1"/>
</dbReference>
<dbReference type="GO" id="GO:0008270">
    <property type="term" value="F:zinc ion binding"/>
    <property type="evidence" value="ECO:0007669"/>
    <property type="project" value="InterPro"/>
</dbReference>
<keyword evidence="4" id="KW-1185">Reference proteome</keyword>
<dbReference type="InterPro" id="IPR020843">
    <property type="entry name" value="ER"/>
</dbReference>
<dbReference type="EMBL" id="FXAW01000001">
    <property type="protein sequence ID" value="SMG09967.1"/>
    <property type="molecule type" value="Genomic_DNA"/>
</dbReference>
<dbReference type="Proteomes" id="UP000193804">
    <property type="component" value="Unassembled WGS sequence"/>
</dbReference>
<dbReference type="SUPFAM" id="SSF50129">
    <property type="entry name" value="GroES-like"/>
    <property type="match status" value="1"/>
</dbReference>
<proteinExistence type="predicted"/>
<dbReference type="SUPFAM" id="SSF51735">
    <property type="entry name" value="NAD(P)-binding Rossmann-fold domains"/>
    <property type="match status" value="1"/>
</dbReference>
<keyword evidence="1" id="KW-1133">Transmembrane helix</keyword>
<dbReference type="Pfam" id="PF13602">
    <property type="entry name" value="ADH_zinc_N_2"/>
    <property type="match status" value="1"/>
</dbReference>
<dbReference type="InterPro" id="IPR013154">
    <property type="entry name" value="ADH-like_N"/>
</dbReference>
<evidence type="ECO:0000313" key="4">
    <source>
        <dbReference type="Proteomes" id="UP000193804"/>
    </source>
</evidence>
<evidence type="ECO:0000256" key="1">
    <source>
        <dbReference type="SAM" id="Phobius"/>
    </source>
</evidence>
<dbReference type="Gene3D" id="3.90.180.10">
    <property type="entry name" value="Medium-chain alcohol dehydrogenases, catalytic domain"/>
    <property type="match status" value="1"/>
</dbReference>
<keyword evidence="1" id="KW-0472">Membrane</keyword>
<dbReference type="SMART" id="SM00829">
    <property type="entry name" value="PKS_ER"/>
    <property type="match status" value="1"/>
</dbReference>
<dbReference type="InterPro" id="IPR052733">
    <property type="entry name" value="Chloroplast_QOR"/>
</dbReference>
<evidence type="ECO:0000313" key="3">
    <source>
        <dbReference type="EMBL" id="SMG09967.1"/>
    </source>
</evidence>
<reference evidence="4" key="1">
    <citation type="submission" date="2017-04" db="EMBL/GenBank/DDBJ databases">
        <authorList>
            <person name="Varghese N."/>
            <person name="Submissions S."/>
        </authorList>
    </citation>
    <scope>NUCLEOTIDE SEQUENCE [LARGE SCALE GENOMIC DNA]</scope>
    <source>
        <strain evidence="4">DSM 4125</strain>
    </source>
</reference>
<protein>
    <submittedName>
        <fullName evidence="3">NADPH:quinone reductase</fullName>
    </submittedName>
</protein>
<dbReference type="PROSITE" id="PS01162">
    <property type="entry name" value="QOR_ZETA_CRYSTAL"/>
    <property type="match status" value="1"/>
</dbReference>
<dbReference type="STRING" id="1028.SAMN05661096_00277"/>
<accession>A0A1X7I5Y5</accession>
<dbReference type="InterPro" id="IPR002364">
    <property type="entry name" value="Quin_OxRdtase/zeta-crystal_CS"/>
</dbReference>
<dbReference type="GO" id="GO:0016491">
    <property type="term" value="F:oxidoreductase activity"/>
    <property type="evidence" value="ECO:0007669"/>
    <property type="project" value="InterPro"/>
</dbReference>